<dbReference type="Proteomes" id="UP000272942">
    <property type="component" value="Unassembled WGS sequence"/>
</dbReference>
<dbReference type="PANTHER" id="PTHR47331:SF1">
    <property type="entry name" value="GAG-LIKE PROTEIN"/>
    <property type="match status" value="1"/>
</dbReference>
<dbReference type="PANTHER" id="PTHR47331">
    <property type="entry name" value="PHD-TYPE DOMAIN-CONTAINING PROTEIN"/>
    <property type="match status" value="1"/>
</dbReference>
<reference evidence="3" key="1">
    <citation type="submission" date="2016-06" db="UniProtKB">
        <authorList>
            <consortium name="WormBaseParasite"/>
        </authorList>
    </citation>
    <scope>IDENTIFICATION</scope>
</reference>
<reference evidence="1 2" key="2">
    <citation type="submission" date="2018-11" db="EMBL/GenBank/DDBJ databases">
        <authorList>
            <consortium name="Pathogen Informatics"/>
        </authorList>
    </citation>
    <scope>NUCLEOTIDE SEQUENCE [LARGE SCALE GENOMIC DNA]</scope>
    <source>
        <strain evidence="1 2">Egypt</strain>
    </source>
</reference>
<dbReference type="AlphaFoldDB" id="A0A183BCP3"/>
<protein>
    <submittedName>
        <fullName evidence="3">RibD_C domain-containing protein</fullName>
    </submittedName>
</protein>
<organism evidence="3">
    <name type="scientific">Echinostoma caproni</name>
    <dbReference type="NCBI Taxonomy" id="27848"/>
    <lineage>
        <taxon>Eukaryota</taxon>
        <taxon>Metazoa</taxon>
        <taxon>Spiralia</taxon>
        <taxon>Lophotrochozoa</taxon>
        <taxon>Platyhelminthes</taxon>
        <taxon>Trematoda</taxon>
        <taxon>Digenea</taxon>
        <taxon>Plagiorchiida</taxon>
        <taxon>Echinostomata</taxon>
        <taxon>Echinostomatoidea</taxon>
        <taxon>Echinostomatidae</taxon>
        <taxon>Echinostoma</taxon>
    </lineage>
</organism>
<dbReference type="OrthoDB" id="6277910at2759"/>
<gene>
    <name evidence="1" type="ORF">ECPE_LOCUS16978</name>
</gene>
<evidence type="ECO:0000313" key="2">
    <source>
        <dbReference type="Proteomes" id="UP000272942"/>
    </source>
</evidence>
<proteinExistence type="predicted"/>
<accession>A0A183BCP3</accession>
<dbReference type="EMBL" id="UZAN01066830">
    <property type="protein sequence ID" value="VDP94252.1"/>
    <property type="molecule type" value="Genomic_DNA"/>
</dbReference>
<keyword evidence="2" id="KW-1185">Reference proteome</keyword>
<sequence length="111" mass="12428">MNTPAAHWVLEQRYGGINEPYAMRTPLGWVCMGPAKETNSLEANVDHLLVEDSLFNRLDAMWALEFDEPNPLARPVSMEDKEAISLLEADCLLIGGHIELPLPWRKGSPCL</sequence>
<evidence type="ECO:0000313" key="3">
    <source>
        <dbReference type="WBParaSite" id="ECPE_0001702101-mRNA-1"/>
    </source>
</evidence>
<evidence type="ECO:0000313" key="1">
    <source>
        <dbReference type="EMBL" id="VDP94252.1"/>
    </source>
</evidence>
<name>A0A183BCP3_9TREM</name>
<dbReference type="WBParaSite" id="ECPE_0001702101-mRNA-1">
    <property type="protein sequence ID" value="ECPE_0001702101-mRNA-1"/>
    <property type="gene ID" value="ECPE_0001702101"/>
</dbReference>